<dbReference type="Gene3D" id="1.50.10.100">
    <property type="entry name" value="Chondroitin AC/alginate lyase"/>
    <property type="match status" value="1"/>
</dbReference>
<keyword evidence="9" id="KW-1185">Reference proteome</keyword>
<dbReference type="Pfam" id="PF16889">
    <property type="entry name" value="Hepar_II_III_N"/>
    <property type="match status" value="1"/>
</dbReference>
<evidence type="ECO:0000313" key="9">
    <source>
        <dbReference type="Proteomes" id="UP001254813"/>
    </source>
</evidence>
<keyword evidence="3" id="KW-0574">Periplasm</keyword>
<feature type="domain" description="Heparinase II/III-like C-terminal" evidence="6">
    <location>
        <begin position="368"/>
        <end position="554"/>
    </location>
</feature>
<evidence type="ECO:0000259" key="6">
    <source>
        <dbReference type="Pfam" id="PF07940"/>
    </source>
</evidence>
<dbReference type="InterPro" id="IPR012480">
    <property type="entry name" value="Hepar_II_III_C"/>
</dbReference>
<feature type="domain" description="Heparin-sulfate lyase N-terminal" evidence="7">
    <location>
        <begin position="165"/>
        <end position="353"/>
    </location>
</feature>
<keyword evidence="2" id="KW-0732">Signal</keyword>
<evidence type="ECO:0000259" key="7">
    <source>
        <dbReference type="Pfam" id="PF16889"/>
    </source>
</evidence>
<evidence type="ECO:0000256" key="4">
    <source>
        <dbReference type="ARBA" id="ARBA00023239"/>
    </source>
</evidence>
<keyword evidence="4" id="KW-0456">Lyase</keyword>
<comment type="subcellular location">
    <subcellularLocation>
        <location evidence="1">Periplasm</location>
    </subcellularLocation>
</comment>
<dbReference type="RefSeq" id="WP_310928119.1">
    <property type="nucleotide sequence ID" value="NZ_JAMQOQ010000002.1"/>
</dbReference>
<dbReference type="Gene3D" id="2.70.98.70">
    <property type="match status" value="1"/>
</dbReference>
<sequence length="643" mass="70800">MSGDSSSRRFADVRTLSLLFRTVSNMEPRQLAGVADRKLRHAVVPRSPVDFDARYDRRVPDDLTCTPGPLRANTTVLRRSLSDADRSDFRARAAEAADGEVTFLDRTIRVEGPDGVGWHSEAVYEPPALWALKFHGFEFLRGAYLGHDDPTDCPAATETFPRWIADWQADESTDIGTEAYLRRAWTPHSVSFRLLNAARYYAWVGADERHPALAERLHRLLYRNASFLSNHVEHDIGGNHLIENGIALVVAGLLVDDAGDPWVDAGVEVLADAADQFLADGGHFELSPMYHVLTLTRYLTALDLLRRYGRTPPAEIREAAERGTAFLRAIAPPDGRLPLLNDSVHGESLSLRACLRYASAVGVDPGPSTTTALPDSGYYWLGRRDDAMLVDAGGIGPPHLPAHSHNDQFSVLLWVDGRSVLTDTGTYEYAPTDRRQRTRSVAAHNTVQYGDVEPIDIAGSYLMGRRFDPRVRYGVADGVTAFDGAYRRTGRDAYAHRRRIYAADDWWLVWDRVAADEARPVRSRLHVDPDIAVDAPASADADAGAAGLELRPDDGDGADPLAYLYPLDAAETTVGTSPYFPSFLTEVERPSVTLRSSGADVSFGFLLSTRPHETVALERDGDDPRALSLDGSDRSLPDSDRLS</sequence>
<reference evidence="8 9" key="1">
    <citation type="submission" date="2022-06" db="EMBL/GenBank/DDBJ databases">
        <title>Halogeometricum sp. a new haloarchaeum isolate from saline soil.</title>
        <authorList>
            <person name="Strakova D."/>
            <person name="Galisteo C."/>
            <person name="Sanchez-Porro C."/>
            <person name="Ventosa A."/>
        </authorList>
    </citation>
    <scope>NUCLEOTIDE SEQUENCE [LARGE SCALE GENOMIC DNA]</scope>
    <source>
        <strain evidence="9">S3BR25-2</strain>
    </source>
</reference>
<proteinExistence type="predicted"/>
<name>A0ABU2G207_9EURY</name>
<evidence type="ECO:0000256" key="5">
    <source>
        <dbReference type="SAM" id="MobiDB-lite"/>
    </source>
</evidence>
<dbReference type="Pfam" id="PF07940">
    <property type="entry name" value="Hepar_II_III_C"/>
    <property type="match status" value="1"/>
</dbReference>
<dbReference type="InterPro" id="IPR031680">
    <property type="entry name" value="Hepar_II_III_N"/>
</dbReference>
<protein>
    <submittedName>
        <fullName evidence="8">Heparinase II/III family protein</fullName>
    </submittedName>
</protein>
<dbReference type="EMBL" id="JAMQOQ010000002">
    <property type="protein sequence ID" value="MDS0294279.1"/>
    <property type="molecule type" value="Genomic_DNA"/>
</dbReference>
<organism evidence="8 9">
    <name type="scientific">Halogeometricum luteum</name>
    <dbReference type="NCBI Taxonomy" id="2950537"/>
    <lineage>
        <taxon>Archaea</taxon>
        <taxon>Methanobacteriati</taxon>
        <taxon>Methanobacteriota</taxon>
        <taxon>Stenosarchaea group</taxon>
        <taxon>Halobacteria</taxon>
        <taxon>Halobacteriales</taxon>
        <taxon>Haloferacaceae</taxon>
        <taxon>Halogeometricum</taxon>
    </lineage>
</organism>
<comment type="caution">
    <text evidence="8">The sequence shown here is derived from an EMBL/GenBank/DDBJ whole genome shotgun (WGS) entry which is preliminary data.</text>
</comment>
<evidence type="ECO:0000256" key="3">
    <source>
        <dbReference type="ARBA" id="ARBA00022764"/>
    </source>
</evidence>
<evidence type="ECO:0000256" key="1">
    <source>
        <dbReference type="ARBA" id="ARBA00004418"/>
    </source>
</evidence>
<feature type="region of interest" description="Disordered" evidence="5">
    <location>
        <begin position="616"/>
        <end position="643"/>
    </location>
</feature>
<dbReference type="PANTHER" id="PTHR39210:SF1">
    <property type="entry name" value="HEPARIN-SULFATE LYASE"/>
    <property type="match status" value="1"/>
</dbReference>
<dbReference type="PANTHER" id="PTHR39210">
    <property type="entry name" value="HEPARIN-SULFATE LYASE"/>
    <property type="match status" value="1"/>
</dbReference>
<dbReference type="SUPFAM" id="SSF48230">
    <property type="entry name" value="Chondroitin AC/alginate lyase"/>
    <property type="match status" value="1"/>
</dbReference>
<dbReference type="Proteomes" id="UP001254813">
    <property type="component" value="Unassembled WGS sequence"/>
</dbReference>
<accession>A0ABU2G207</accession>
<dbReference type="InterPro" id="IPR008929">
    <property type="entry name" value="Chondroitin_lyas"/>
</dbReference>
<evidence type="ECO:0000256" key="2">
    <source>
        <dbReference type="ARBA" id="ARBA00022729"/>
    </source>
</evidence>
<evidence type="ECO:0000313" key="8">
    <source>
        <dbReference type="EMBL" id="MDS0294279.1"/>
    </source>
</evidence>
<gene>
    <name evidence="8" type="ORF">NDI79_08855</name>
</gene>